<sequence>MTSGMAGKLYPHLVPKKKKIMANSFILSNPLLKTTCPNSTLSKRTRIKTIISRCTQQNTFGSLRSPPTFPSIPDSLVNGSFAMRLGHGVRMALGHGYCPDPEMPDNVASLTDSYAKATHSGRNSVTSELFQDMVTCPKKKSNISNNL</sequence>
<dbReference type="AlphaFoldDB" id="A0AAV4XI91"/>
<evidence type="ECO:0000313" key="1">
    <source>
        <dbReference type="EMBL" id="GIY94367.1"/>
    </source>
</evidence>
<reference evidence="1 2" key="1">
    <citation type="submission" date="2021-06" db="EMBL/GenBank/DDBJ databases">
        <title>Caerostris extrusa draft genome.</title>
        <authorList>
            <person name="Kono N."/>
            <person name="Arakawa K."/>
        </authorList>
    </citation>
    <scope>NUCLEOTIDE SEQUENCE [LARGE SCALE GENOMIC DNA]</scope>
</reference>
<dbReference type="Proteomes" id="UP001054945">
    <property type="component" value="Unassembled WGS sequence"/>
</dbReference>
<comment type="caution">
    <text evidence="1">The sequence shown here is derived from an EMBL/GenBank/DDBJ whole genome shotgun (WGS) entry which is preliminary data.</text>
</comment>
<keyword evidence="2" id="KW-1185">Reference proteome</keyword>
<evidence type="ECO:0000313" key="2">
    <source>
        <dbReference type="Proteomes" id="UP001054945"/>
    </source>
</evidence>
<dbReference type="EMBL" id="BPLR01017777">
    <property type="protein sequence ID" value="GIY94367.1"/>
    <property type="molecule type" value="Genomic_DNA"/>
</dbReference>
<proteinExistence type="predicted"/>
<organism evidence="1 2">
    <name type="scientific">Caerostris extrusa</name>
    <name type="common">Bark spider</name>
    <name type="synonym">Caerostris bankana</name>
    <dbReference type="NCBI Taxonomy" id="172846"/>
    <lineage>
        <taxon>Eukaryota</taxon>
        <taxon>Metazoa</taxon>
        <taxon>Ecdysozoa</taxon>
        <taxon>Arthropoda</taxon>
        <taxon>Chelicerata</taxon>
        <taxon>Arachnida</taxon>
        <taxon>Araneae</taxon>
        <taxon>Araneomorphae</taxon>
        <taxon>Entelegynae</taxon>
        <taxon>Araneoidea</taxon>
        <taxon>Araneidae</taxon>
        <taxon>Caerostris</taxon>
    </lineage>
</organism>
<protein>
    <submittedName>
        <fullName evidence="1">cGMP-specific 3',5'-cyclic phosphodiesterase</fullName>
    </submittedName>
</protein>
<name>A0AAV4XI91_CAEEX</name>
<accession>A0AAV4XI91</accession>
<gene>
    <name evidence="1" type="primary">Pde6_1</name>
    <name evidence="1" type="ORF">CEXT_349701</name>
</gene>